<dbReference type="AlphaFoldDB" id="A0AAN9L9U7"/>
<name>A0AAN9L9U7_CANGL</name>
<evidence type="ECO:0000313" key="2">
    <source>
        <dbReference type="EMBL" id="KAK7330373.1"/>
    </source>
</evidence>
<organism evidence="2 3">
    <name type="scientific">Canavalia gladiata</name>
    <name type="common">Sword bean</name>
    <name type="synonym">Dolichos gladiatus</name>
    <dbReference type="NCBI Taxonomy" id="3824"/>
    <lineage>
        <taxon>Eukaryota</taxon>
        <taxon>Viridiplantae</taxon>
        <taxon>Streptophyta</taxon>
        <taxon>Embryophyta</taxon>
        <taxon>Tracheophyta</taxon>
        <taxon>Spermatophyta</taxon>
        <taxon>Magnoliopsida</taxon>
        <taxon>eudicotyledons</taxon>
        <taxon>Gunneridae</taxon>
        <taxon>Pentapetalae</taxon>
        <taxon>rosids</taxon>
        <taxon>fabids</taxon>
        <taxon>Fabales</taxon>
        <taxon>Fabaceae</taxon>
        <taxon>Papilionoideae</taxon>
        <taxon>50 kb inversion clade</taxon>
        <taxon>NPAAA clade</taxon>
        <taxon>indigoferoid/millettioid clade</taxon>
        <taxon>Phaseoleae</taxon>
        <taxon>Canavalia</taxon>
    </lineage>
</organism>
<evidence type="ECO:0000256" key="1">
    <source>
        <dbReference type="SAM" id="SignalP"/>
    </source>
</evidence>
<sequence length="107" mass="11425">MRVYLALWLGLCCVLCVVCASEQKQTDVRKSISGDEKRELLSSAALRGALGAHGIEFNNKTLLHNGDGFGALVPLRVGENDADSELEVSGGCLVVFSDGGRSKPYKI</sequence>
<gene>
    <name evidence="2" type="ORF">VNO77_24566</name>
</gene>
<accession>A0AAN9L9U7</accession>
<keyword evidence="3" id="KW-1185">Reference proteome</keyword>
<dbReference type="EMBL" id="JAYMYQ010000005">
    <property type="protein sequence ID" value="KAK7330373.1"/>
    <property type="molecule type" value="Genomic_DNA"/>
</dbReference>
<evidence type="ECO:0000313" key="3">
    <source>
        <dbReference type="Proteomes" id="UP001367508"/>
    </source>
</evidence>
<dbReference type="Proteomes" id="UP001367508">
    <property type="component" value="Unassembled WGS sequence"/>
</dbReference>
<proteinExistence type="predicted"/>
<comment type="caution">
    <text evidence="2">The sequence shown here is derived from an EMBL/GenBank/DDBJ whole genome shotgun (WGS) entry which is preliminary data.</text>
</comment>
<reference evidence="2 3" key="1">
    <citation type="submission" date="2024-01" db="EMBL/GenBank/DDBJ databases">
        <title>The genomes of 5 underutilized Papilionoideae crops provide insights into root nodulation and disease resistanc.</title>
        <authorList>
            <person name="Jiang F."/>
        </authorList>
    </citation>
    <scope>NUCLEOTIDE SEQUENCE [LARGE SCALE GENOMIC DNA]</scope>
    <source>
        <strain evidence="2">LVBAO_FW01</strain>
        <tissue evidence="2">Leaves</tissue>
    </source>
</reference>
<protein>
    <submittedName>
        <fullName evidence="2">Uncharacterized protein</fullName>
    </submittedName>
</protein>
<feature type="signal peptide" evidence="1">
    <location>
        <begin position="1"/>
        <end position="20"/>
    </location>
</feature>
<keyword evidence="1" id="KW-0732">Signal</keyword>
<feature type="chain" id="PRO_5042925913" evidence="1">
    <location>
        <begin position="21"/>
        <end position="107"/>
    </location>
</feature>